<feature type="binding site" evidence="8">
    <location>
        <begin position="47"/>
        <end position="54"/>
    </location>
    <ligand>
        <name>ATP</name>
        <dbReference type="ChEBI" id="CHEBI:30616"/>
    </ligand>
</feature>
<dbReference type="RefSeq" id="WP_184325160.1">
    <property type="nucleotide sequence ID" value="NZ_JACHLZ010000001.1"/>
</dbReference>
<evidence type="ECO:0000256" key="3">
    <source>
        <dbReference type="ARBA" id="ARBA00022598"/>
    </source>
</evidence>
<dbReference type="EMBL" id="JACHLZ010000001">
    <property type="protein sequence ID" value="MBB5831745.1"/>
    <property type="molecule type" value="Genomic_DNA"/>
</dbReference>
<feature type="compositionally biased region" description="Polar residues" evidence="9">
    <location>
        <begin position="1"/>
        <end position="13"/>
    </location>
</feature>
<keyword evidence="11" id="KW-1185">Reference proteome</keyword>
<dbReference type="NCBIfam" id="TIGR00018">
    <property type="entry name" value="panC"/>
    <property type="match status" value="1"/>
</dbReference>
<dbReference type="InterPro" id="IPR042176">
    <property type="entry name" value="Pantoate_ligase_C"/>
</dbReference>
<evidence type="ECO:0000256" key="4">
    <source>
        <dbReference type="ARBA" id="ARBA00022655"/>
    </source>
</evidence>
<dbReference type="HAMAP" id="MF_00158">
    <property type="entry name" value="PanC"/>
    <property type="match status" value="1"/>
</dbReference>
<comment type="pathway">
    <text evidence="1 8">Cofactor biosynthesis; (R)-pantothenate biosynthesis; (R)-pantothenate from (R)-pantoate and beta-alanine: step 1/1.</text>
</comment>
<feature type="binding site" evidence="8">
    <location>
        <begin position="201"/>
        <end position="204"/>
    </location>
    <ligand>
        <name>ATP</name>
        <dbReference type="ChEBI" id="CHEBI:30616"/>
    </ligand>
</feature>
<evidence type="ECO:0000313" key="11">
    <source>
        <dbReference type="Proteomes" id="UP000588158"/>
    </source>
</evidence>
<protein>
    <recommendedName>
        <fullName evidence="8">Pantothenate synthetase</fullName>
        <shortName evidence="8">PS</shortName>
        <ecNumber evidence="8">6.3.2.1</ecNumber>
    </recommendedName>
    <alternativeName>
        <fullName evidence="8">Pantoate--beta-alanine ligase</fullName>
    </alternativeName>
    <alternativeName>
        <fullName evidence="8">Pantoate-activating enzyme</fullName>
    </alternativeName>
</protein>
<keyword evidence="3 8" id="KW-0436">Ligase</keyword>
<evidence type="ECO:0000256" key="7">
    <source>
        <dbReference type="ARBA" id="ARBA00048258"/>
    </source>
</evidence>
<feature type="binding site" evidence="8">
    <location>
        <position position="78"/>
    </location>
    <ligand>
        <name>beta-alanine</name>
        <dbReference type="ChEBI" id="CHEBI:57966"/>
    </ligand>
</feature>
<dbReference type="SUPFAM" id="SSF52374">
    <property type="entry name" value="Nucleotidylyl transferase"/>
    <property type="match status" value="1"/>
</dbReference>
<comment type="caution">
    <text evidence="10">The sequence shown here is derived from an EMBL/GenBank/DDBJ whole genome shotgun (WGS) entry which is preliminary data.</text>
</comment>
<evidence type="ECO:0000256" key="6">
    <source>
        <dbReference type="ARBA" id="ARBA00022840"/>
    </source>
</evidence>
<comment type="similarity">
    <text evidence="2 8">Belongs to the pantothenate synthetase family.</text>
</comment>
<organism evidence="10 11">
    <name type="scientific">Brachybacterium aquaticum</name>
    <dbReference type="NCBI Taxonomy" id="1432564"/>
    <lineage>
        <taxon>Bacteria</taxon>
        <taxon>Bacillati</taxon>
        <taxon>Actinomycetota</taxon>
        <taxon>Actinomycetes</taxon>
        <taxon>Micrococcales</taxon>
        <taxon>Dermabacteraceae</taxon>
        <taxon>Brachybacterium</taxon>
    </lineage>
</organism>
<evidence type="ECO:0000256" key="5">
    <source>
        <dbReference type="ARBA" id="ARBA00022741"/>
    </source>
</evidence>
<comment type="subcellular location">
    <subcellularLocation>
        <location evidence="8">Cytoplasm</location>
    </subcellularLocation>
</comment>
<name>A0A841AEI5_9MICO</name>
<dbReference type="GO" id="GO:0005829">
    <property type="term" value="C:cytosol"/>
    <property type="evidence" value="ECO:0007669"/>
    <property type="project" value="TreeGrafter"/>
</dbReference>
<feature type="active site" description="Proton donor" evidence="8">
    <location>
        <position position="54"/>
    </location>
</feature>
<sequence length="297" mass="31186">MTHENTAQETTAAHGNGPARTRLITTKAELRAERAAMDGTVAAVLTMGSLHEGHLALVRRARELADHVILTDFVNPLQFGPGEDYEAYPRDLEADLALVDGLVDLVFAPSVQEMYPVLPPTVSVTAGRAGTVLEGAARPGHFDGVVTVVTKLLQLTSPHVSVFGRKDAQQLAIIQALVADLELPVRIEPVEIQREETGLARSSRNAYLTPAGKEQALALSRTIAAALAAAPSLSGIRAALAGALARGEIAWDYALALDPATLEEAGDDHRGEVLVVLAGKVEGTRLLDAAVAVATAP</sequence>
<dbReference type="InterPro" id="IPR014729">
    <property type="entry name" value="Rossmann-like_a/b/a_fold"/>
</dbReference>
<evidence type="ECO:0000256" key="8">
    <source>
        <dbReference type="HAMAP-Rule" id="MF_00158"/>
    </source>
</evidence>
<dbReference type="UniPathway" id="UPA00028">
    <property type="reaction ID" value="UER00005"/>
</dbReference>
<keyword evidence="4 8" id="KW-0566">Pantothenate biosynthesis</keyword>
<keyword evidence="6 8" id="KW-0067">ATP-binding</keyword>
<feature type="binding site" evidence="8">
    <location>
        <position position="170"/>
    </location>
    <ligand>
        <name>(R)-pantoate</name>
        <dbReference type="ChEBI" id="CHEBI:15980"/>
    </ligand>
</feature>
<dbReference type="PANTHER" id="PTHR21299:SF1">
    <property type="entry name" value="PANTOATE--BETA-ALANINE LIGASE"/>
    <property type="match status" value="1"/>
</dbReference>
<comment type="catalytic activity">
    <reaction evidence="7 8">
        <text>(R)-pantoate + beta-alanine + ATP = (R)-pantothenate + AMP + diphosphate + H(+)</text>
        <dbReference type="Rhea" id="RHEA:10912"/>
        <dbReference type="ChEBI" id="CHEBI:15378"/>
        <dbReference type="ChEBI" id="CHEBI:15980"/>
        <dbReference type="ChEBI" id="CHEBI:29032"/>
        <dbReference type="ChEBI" id="CHEBI:30616"/>
        <dbReference type="ChEBI" id="CHEBI:33019"/>
        <dbReference type="ChEBI" id="CHEBI:57966"/>
        <dbReference type="ChEBI" id="CHEBI:456215"/>
        <dbReference type="EC" id="6.3.2.1"/>
    </reaction>
</comment>
<feature type="binding site" evidence="8">
    <location>
        <position position="78"/>
    </location>
    <ligand>
        <name>(R)-pantoate</name>
        <dbReference type="ChEBI" id="CHEBI:15980"/>
    </ligand>
</feature>
<accession>A0A841AEI5</accession>
<evidence type="ECO:0000256" key="1">
    <source>
        <dbReference type="ARBA" id="ARBA00004990"/>
    </source>
</evidence>
<dbReference type="EC" id="6.3.2.1" evidence="8"/>
<comment type="miscellaneous">
    <text evidence="8">The reaction proceeds by a bi uni uni bi ping pong mechanism.</text>
</comment>
<feature type="region of interest" description="Disordered" evidence="9">
    <location>
        <begin position="1"/>
        <end position="20"/>
    </location>
</feature>
<dbReference type="GO" id="GO:0015940">
    <property type="term" value="P:pantothenate biosynthetic process"/>
    <property type="evidence" value="ECO:0007669"/>
    <property type="project" value="UniProtKB-UniRule"/>
</dbReference>
<feature type="binding site" evidence="8">
    <location>
        <begin position="164"/>
        <end position="167"/>
    </location>
    <ligand>
        <name>ATP</name>
        <dbReference type="ChEBI" id="CHEBI:30616"/>
    </ligand>
</feature>
<dbReference type="Gene3D" id="3.30.1300.10">
    <property type="entry name" value="Pantoate-beta-alanine ligase, C-terminal domain"/>
    <property type="match status" value="1"/>
</dbReference>
<dbReference type="PANTHER" id="PTHR21299">
    <property type="entry name" value="CYTIDYLATE KINASE/PANTOATE-BETA-ALANINE LIGASE"/>
    <property type="match status" value="1"/>
</dbReference>
<gene>
    <name evidence="8" type="primary">panC</name>
    <name evidence="10" type="ORF">HNR70_001558</name>
</gene>
<dbReference type="Gene3D" id="3.40.50.620">
    <property type="entry name" value="HUPs"/>
    <property type="match status" value="1"/>
</dbReference>
<keyword evidence="8" id="KW-0963">Cytoplasm</keyword>
<dbReference type="Proteomes" id="UP000588158">
    <property type="component" value="Unassembled WGS sequence"/>
</dbReference>
<reference evidence="10 11" key="1">
    <citation type="submission" date="2020-08" db="EMBL/GenBank/DDBJ databases">
        <title>Sequencing the genomes of 1000 actinobacteria strains.</title>
        <authorList>
            <person name="Klenk H.-P."/>
        </authorList>
    </citation>
    <scope>NUCLEOTIDE SEQUENCE [LARGE SCALE GENOMIC DNA]</scope>
    <source>
        <strain evidence="10 11">DSM 28796</strain>
    </source>
</reference>
<proteinExistence type="inferred from homology"/>
<dbReference type="AlphaFoldDB" id="A0A841AEI5"/>
<dbReference type="Pfam" id="PF02569">
    <property type="entry name" value="Pantoate_ligase"/>
    <property type="match status" value="1"/>
</dbReference>
<evidence type="ECO:0000256" key="9">
    <source>
        <dbReference type="SAM" id="MobiDB-lite"/>
    </source>
</evidence>
<comment type="function">
    <text evidence="8">Catalyzes the condensation of pantoate with beta-alanine in an ATP-dependent reaction via a pantoyl-adenylate intermediate.</text>
</comment>
<dbReference type="InterPro" id="IPR003721">
    <property type="entry name" value="Pantoate_ligase"/>
</dbReference>
<comment type="subunit">
    <text evidence="8">Homodimer.</text>
</comment>
<dbReference type="GO" id="GO:0004592">
    <property type="term" value="F:pantoate-beta-alanine ligase activity"/>
    <property type="evidence" value="ECO:0007669"/>
    <property type="project" value="UniProtKB-UniRule"/>
</dbReference>
<evidence type="ECO:0000313" key="10">
    <source>
        <dbReference type="EMBL" id="MBB5831745.1"/>
    </source>
</evidence>
<comment type="caution">
    <text evidence="8">Lacks conserved residue(s) required for the propagation of feature annotation.</text>
</comment>
<keyword evidence="5 8" id="KW-0547">Nucleotide-binding</keyword>
<evidence type="ECO:0000256" key="2">
    <source>
        <dbReference type="ARBA" id="ARBA00009256"/>
    </source>
</evidence>
<dbReference type="GO" id="GO:0005524">
    <property type="term" value="F:ATP binding"/>
    <property type="evidence" value="ECO:0007669"/>
    <property type="project" value="UniProtKB-KW"/>
</dbReference>